<dbReference type="HOGENOM" id="CLU_2622398_0_0_1"/>
<feature type="compositionally biased region" description="Polar residues" evidence="1">
    <location>
        <begin position="33"/>
        <end position="50"/>
    </location>
</feature>
<feature type="compositionally biased region" description="Polar residues" evidence="1">
    <location>
        <begin position="1"/>
        <end position="13"/>
    </location>
</feature>
<feature type="compositionally biased region" description="Basic and acidic residues" evidence="1">
    <location>
        <begin position="53"/>
        <end position="71"/>
    </location>
</feature>
<reference evidence="2 3" key="1">
    <citation type="submission" date="2014-04" db="EMBL/GenBank/DDBJ databases">
        <authorList>
            <consortium name="DOE Joint Genome Institute"/>
            <person name="Kuo A."/>
            <person name="Kohler A."/>
            <person name="Nagy L.G."/>
            <person name="Floudas D."/>
            <person name="Copeland A."/>
            <person name="Barry K.W."/>
            <person name="Cichocki N."/>
            <person name="Veneault-Fourrey C."/>
            <person name="LaButti K."/>
            <person name="Lindquist E.A."/>
            <person name="Lipzen A."/>
            <person name="Lundell T."/>
            <person name="Morin E."/>
            <person name="Murat C."/>
            <person name="Sun H."/>
            <person name="Tunlid A."/>
            <person name="Henrissat B."/>
            <person name="Grigoriev I.V."/>
            <person name="Hibbett D.S."/>
            <person name="Martin F."/>
            <person name="Nordberg H.P."/>
            <person name="Cantor M.N."/>
            <person name="Hua S.X."/>
        </authorList>
    </citation>
    <scope>NUCLEOTIDE SEQUENCE [LARGE SCALE GENOMIC DNA]</scope>
    <source>
        <strain evidence="2 3">LaAM-08-1</strain>
    </source>
</reference>
<accession>A0A0C9X8J5</accession>
<keyword evidence="3" id="KW-1185">Reference proteome</keyword>
<organism evidence="2 3">
    <name type="scientific">Laccaria amethystina LaAM-08-1</name>
    <dbReference type="NCBI Taxonomy" id="1095629"/>
    <lineage>
        <taxon>Eukaryota</taxon>
        <taxon>Fungi</taxon>
        <taxon>Dikarya</taxon>
        <taxon>Basidiomycota</taxon>
        <taxon>Agaricomycotina</taxon>
        <taxon>Agaricomycetes</taxon>
        <taxon>Agaricomycetidae</taxon>
        <taxon>Agaricales</taxon>
        <taxon>Agaricineae</taxon>
        <taxon>Hydnangiaceae</taxon>
        <taxon>Laccaria</taxon>
    </lineage>
</organism>
<proteinExistence type="predicted"/>
<dbReference type="Proteomes" id="UP000054477">
    <property type="component" value="Unassembled WGS sequence"/>
</dbReference>
<feature type="region of interest" description="Disordered" evidence="1">
    <location>
        <begin position="1"/>
        <end position="78"/>
    </location>
</feature>
<dbReference type="EMBL" id="KN838817">
    <property type="protein sequence ID" value="KIJ93941.1"/>
    <property type="molecule type" value="Genomic_DNA"/>
</dbReference>
<evidence type="ECO:0000313" key="3">
    <source>
        <dbReference type="Proteomes" id="UP000054477"/>
    </source>
</evidence>
<sequence>MSVTNAHQRSQLFMSAHPRRSSPSKTLDEAQPAPTNTIDRSRTRSNTTVDEPSATHHHDDYPPAPLDECRRHPITPSG</sequence>
<evidence type="ECO:0000256" key="1">
    <source>
        <dbReference type="SAM" id="MobiDB-lite"/>
    </source>
</evidence>
<evidence type="ECO:0000313" key="2">
    <source>
        <dbReference type="EMBL" id="KIJ93941.1"/>
    </source>
</evidence>
<protein>
    <submittedName>
        <fullName evidence="2">Uncharacterized protein</fullName>
    </submittedName>
</protein>
<reference evidence="3" key="2">
    <citation type="submission" date="2015-01" db="EMBL/GenBank/DDBJ databases">
        <title>Evolutionary Origins and Diversification of the Mycorrhizal Mutualists.</title>
        <authorList>
            <consortium name="DOE Joint Genome Institute"/>
            <consortium name="Mycorrhizal Genomics Consortium"/>
            <person name="Kohler A."/>
            <person name="Kuo A."/>
            <person name="Nagy L.G."/>
            <person name="Floudas D."/>
            <person name="Copeland A."/>
            <person name="Barry K.W."/>
            <person name="Cichocki N."/>
            <person name="Veneault-Fourrey C."/>
            <person name="LaButti K."/>
            <person name="Lindquist E.A."/>
            <person name="Lipzen A."/>
            <person name="Lundell T."/>
            <person name="Morin E."/>
            <person name="Murat C."/>
            <person name="Riley R."/>
            <person name="Ohm R."/>
            <person name="Sun H."/>
            <person name="Tunlid A."/>
            <person name="Henrissat B."/>
            <person name="Grigoriev I.V."/>
            <person name="Hibbett D.S."/>
            <person name="Martin F."/>
        </authorList>
    </citation>
    <scope>NUCLEOTIDE SEQUENCE [LARGE SCALE GENOMIC DNA]</scope>
    <source>
        <strain evidence="3">LaAM-08-1</strain>
    </source>
</reference>
<gene>
    <name evidence="2" type="ORF">K443DRAFT_12515</name>
</gene>
<name>A0A0C9X8J5_9AGAR</name>
<dbReference type="AlphaFoldDB" id="A0A0C9X8J5"/>